<dbReference type="NCBIfam" id="TIGR00231">
    <property type="entry name" value="small_GTP"/>
    <property type="match status" value="1"/>
</dbReference>
<dbReference type="InterPro" id="IPR001806">
    <property type="entry name" value="Small_GTPase"/>
</dbReference>
<protein>
    <submittedName>
        <fullName evidence="2">Ras- protein Rab-11B</fullName>
    </submittedName>
</protein>
<reference evidence="2" key="1">
    <citation type="submission" date="2020-05" db="EMBL/GenBank/DDBJ databases">
        <title>Phylogenomic resolution of chytrid fungi.</title>
        <authorList>
            <person name="Stajich J.E."/>
            <person name="Amses K."/>
            <person name="Simmons R."/>
            <person name="Seto K."/>
            <person name="Myers J."/>
            <person name="Bonds A."/>
            <person name="Quandt C.A."/>
            <person name="Barry K."/>
            <person name="Liu P."/>
            <person name="Grigoriev I."/>
            <person name="Longcore J.E."/>
            <person name="James T.Y."/>
        </authorList>
    </citation>
    <scope>NUCLEOTIDE SEQUENCE</scope>
    <source>
        <strain evidence="2">PLAUS21</strain>
    </source>
</reference>
<evidence type="ECO:0000313" key="3">
    <source>
        <dbReference type="Proteomes" id="UP001210925"/>
    </source>
</evidence>
<dbReference type="Pfam" id="PF00071">
    <property type="entry name" value="Ras"/>
    <property type="match status" value="1"/>
</dbReference>
<dbReference type="SUPFAM" id="SSF52540">
    <property type="entry name" value="P-loop containing nucleoside triphosphate hydrolases"/>
    <property type="match status" value="1"/>
</dbReference>
<keyword evidence="1" id="KW-0547">Nucleotide-binding</keyword>
<dbReference type="AlphaFoldDB" id="A0AAD5Y8A1"/>
<comment type="caution">
    <text evidence="2">The sequence shown here is derived from an EMBL/GenBank/DDBJ whole genome shotgun (WGS) entry which is preliminary data.</text>
</comment>
<dbReference type="GO" id="GO:0005525">
    <property type="term" value="F:GTP binding"/>
    <property type="evidence" value="ECO:0007669"/>
    <property type="project" value="InterPro"/>
</dbReference>
<dbReference type="Proteomes" id="UP001210925">
    <property type="component" value="Unassembled WGS sequence"/>
</dbReference>
<dbReference type="PANTHER" id="PTHR47978">
    <property type="match status" value="1"/>
</dbReference>
<organism evidence="2 3">
    <name type="scientific">Boothiomyces macroporosus</name>
    <dbReference type="NCBI Taxonomy" id="261099"/>
    <lineage>
        <taxon>Eukaryota</taxon>
        <taxon>Fungi</taxon>
        <taxon>Fungi incertae sedis</taxon>
        <taxon>Chytridiomycota</taxon>
        <taxon>Chytridiomycota incertae sedis</taxon>
        <taxon>Chytridiomycetes</taxon>
        <taxon>Rhizophydiales</taxon>
        <taxon>Terramycetaceae</taxon>
        <taxon>Boothiomyces</taxon>
    </lineage>
</organism>
<accession>A0AAD5Y8A1</accession>
<evidence type="ECO:0000313" key="2">
    <source>
        <dbReference type="EMBL" id="KAJ3261690.1"/>
    </source>
</evidence>
<dbReference type="InterPro" id="IPR005225">
    <property type="entry name" value="Small_GTP-bd"/>
</dbReference>
<name>A0AAD5Y8A1_9FUNG</name>
<dbReference type="SMART" id="SM00176">
    <property type="entry name" value="RAN"/>
    <property type="match status" value="1"/>
</dbReference>
<sequence length="317" mass="35945">MTDLRITVIGDSNVGKTSLIKRYLQKQEPTFPTYGIQLFSTVLPIDSKSVKVHIIDNPGKKELLNTIKTHWVRTIGCIVVYDSTNSKSFDRVPMWLEAYKANCKIPNPSILIIGNKVDCGNRKVDLEMGKQLALKYKCLFAETSIETSTNLSQIFDKLFHVAYQTLPEDRKRLSFSNSPIGSPHPKVETKVPDLSKIVVPPSPKDAEEVIWKTKKPSPSFWETFVETFDSIIPELDRIIFPDSDEEGEPRMYRRSSSLQVPADISRMYPRTTSLEKKITPNDTPIQVHTQTGISVVISHIDDSEKLCQVKRDSGFNM</sequence>
<dbReference type="SMART" id="SM00173">
    <property type="entry name" value="RAS"/>
    <property type="match status" value="1"/>
</dbReference>
<proteinExistence type="predicted"/>
<dbReference type="PRINTS" id="PR00449">
    <property type="entry name" value="RASTRNSFRMNG"/>
</dbReference>
<keyword evidence="3" id="KW-1185">Reference proteome</keyword>
<dbReference type="Gene3D" id="3.40.50.300">
    <property type="entry name" value="P-loop containing nucleotide triphosphate hydrolases"/>
    <property type="match status" value="1"/>
</dbReference>
<dbReference type="SMART" id="SM00174">
    <property type="entry name" value="RHO"/>
    <property type="match status" value="1"/>
</dbReference>
<dbReference type="InterPro" id="IPR027417">
    <property type="entry name" value="P-loop_NTPase"/>
</dbReference>
<dbReference type="EMBL" id="JADGKB010000004">
    <property type="protein sequence ID" value="KAJ3261690.1"/>
    <property type="molecule type" value="Genomic_DNA"/>
</dbReference>
<gene>
    <name evidence="2" type="primary">RAB11B</name>
    <name evidence="2" type="ORF">HK103_004641</name>
</gene>
<dbReference type="CDD" id="cd00154">
    <property type="entry name" value="Rab"/>
    <property type="match status" value="1"/>
</dbReference>
<dbReference type="PROSITE" id="PS51419">
    <property type="entry name" value="RAB"/>
    <property type="match status" value="1"/>
</dbReference>
<evidence type="ECO:0000256" key="1">
    <source>
        <dbReference type="ARBA" id="ARBA00022741"/>
    </source>
</evidence>
<dbReference type="GO" id="GO:0003924">
    <property type="term" value="F:GTPase activity"/>
    <property type="evidence" value="ECO:0007669"/>
    <property type="project" value="InterPro"/>
</dbReference>
<dbReference type="SMART" id="SM00175">
    <property type="entry name" value="RAB"/>
    <property type="match status" value="1"/>
</dbReference>